<accession>A0A851SA02</accession>
<name>A0A851SA02_CERFA</name>
<dbReference type="InterPro" id="IPR048724">
    <property type="entry name" value="NuMA_N_HOOK"/>
</dbReference>
<keyword evidence="2" id="KW-0963">Cytoplasm</keyword>
<dbReference type="GO" id="GO:0008017">
    <property type="term" value="F:microtubule binding"/>
    <property type="evidence" value="ECO:0007669"/>
    <property type="project" value="TreeGrafter"/>
</dbReference>
<keyword evidence="3" id="KW-0597">Phosphoprotein</keyword>
<dbReference type="AlphaFoldDB" id="A0A851SA02"/>
<evidence type="ECO:0000256" key="1">
    <source>
        <dbReference type="ARBA" id="ARBA00004496"/>
    </source>
</evidence>
<comment type="subcellular location">
    <subcellularLocation>
        <location evidence="1">Cytoplasm</location>
    </subcellularLocation>
</comment>
<gene>
    <name evidence="7" type="primary">Numa1</name>
    <name evidence="7" type="ORF">CERFAM_R10543</name>
</gene>
<evidence type="ECO:0000256" key="2">
    <source>
        <dbReference type="ARBA" id="ARBA00022490"/>
    </source>
</evidence>
<evidence type="ECO:0000259" key="6">
    <source>
        <dbReference type="Pfam" id="PF21670"/>
    </source>
</evidence>
<dbReference type="Proteomes" id="UP000611277">
    <property type="component" value="Unassembled WGS sequence"/>
</dbReference>
<dbReference type="GO" id="GO:0005737">
    <property type="term" value="C:cytoplasm"/>
    <property type="evidence" value="ECO:0007669"/>
    <property type="project" value="UniProtKB-SubCell"/>
</dbReference>
<dbReference type="GO" id="GO:0000922">
    <property type="term" value="C:spindle pole"/>
    <property type="evidence" value="ECO:0007669"/>
    <property type="project" value="TreeGrafter"/>
</dbReference>
<comment type="caution">
    <text evidence="7">The sequence shown here is derived from an EMBL/GenBank/DDBJ whole genome shotgun (WGS) entry which is preliminary data.</text>
</comment>
<sequence>VNSTKVCPDPLNDLSQLQDCSVFIRIIHKIHGSKEGESVLEQPLPEKISFIHGFLQKHCRHKLAAENLVSAQKLQDGEELALAKVAVLLLYHASMSSKNPGDWNEFDYSTQVELASILKFVLDNEECLNENLEPFLQRKAEPSLSSVSSSSFEEHSSLFSLPHKREVRFLELQRIASFPRYLCVSPCSLPSAPSSPMGDIMQTPQFQLRRLKEQLAFERENREELEVEVAENHKLIMEKDAQITMMQQRIDRLLKLSEKRAEDRLEPKEMEELREKNESLVGRLHEAFRQCQDLKTEKAQMDRKINQLSEENGDLSFKLREIASNMVQLQRALNELSEEHNSAMAQSQEKQQQLEKELHAALQDKKCSEEKIEILQGKISVLEDQLAKLEECTTQEKGEVMGDILKLEELKQEVSRLTAKGVQLEEEKQQLDSLVTSLQSSLSESHRARERLKRDLQAQAAEGQA</sequence>
<dbReference type="EMBL" id="WBNC01001183">
    <property type="protein sequence ID" value="NXC99354.1"/>
    <property type="molecule type" value="Genomic_DNA"/>
</dbReference>
<evidence type="ECO:0000256" key="3">
    <source>
        <dbReference type="ARBA" id="ARBA00022553"/>
    </source>
</evidence>
<feature type="non-terminal residue" evidence="7">
    <location>
        <position position="1"/>
    </location>
</feature>
<feature type="region of interest" description="Disordered" evidence="5">
    <location>
        <begin position="435"/>
        <end position="465"/>
    </location>
</feature>
<keyword evidence="4" id="KW-0175">Coiled coil</keyword>
<dbReference type="GO" id="GO:0005876">
    <property type="term" value="C:spindle microtubule"/>
    <property type="evidence" value="ECO:0007669"/>
    <property type="project" value="TreeGrafter"/>
</dbReference>
<feature type="compositionally biased region" description="Basic and acidic residues" evidence="5">
    <location>
        <begin position="444"/>
        <end position="456"/>
    </location>
</feature>
<feature type="non-terminal residue" evidence="7">
    <location>
        <position position="465"/>
    </location>
</feature>
<keyword evidence="8" id="KW-1185">Reference proteome</keyword>
<dbReference type="PANTHER" id="PTHR18902">
    <property type="entry name" value="NUCLEAR MITOTIC APPARATUS PROTEIN 1-RELATED"/>
    <property type="match status" value="1"/>
</dbReference>
<dbReference type="GO" id="GO:0005813">
    <property type="term" value="C:centrosome"/>
    <property type="evidence" value="ECO:0007669"/>
    <property type="project" value="TreeGrafter"/>
</dbReference>
<dbReference type="CDD" id="cd22224">
    <property type="entry name" value="HkD_NuMA"/>
    <property type="match status" value="1"/>
</dbReference>
<evidence type="ECO:0000256" key="4">
    <source>
        <dbReference type="ARBA" id="ARBA00023054"/>
    </source>
</evidence>
<evidence type="ECO:0000256" key="5">
    <source>
        <dbReference type="SAM" id="MobiDB-lite"/>
    </source>
</evidence>
<dbReference type="Pfam" id="PF21670">
    <property type="entry name" value="HOOK_N_NuMA"/>
    <property type="match status" value="1"/>
</dbReference>
<dbReference type="InterPro" id="IPR051841">
    <property type="entry name" value="MT-Golgi_org_protein"/>
</dbReference>
<reference evidence="7" key="1">
    <citation type="submission" date="2019-09" db="EMBL/GenBank/DDBJ databases">
        <title>Bird 10,000 Genomes (B10K) Project - Family phase.</title>
        <authorList>
            <person name="Zhang G."/>
        </authorList>
    </citation>
    <scope>NUCLEOTIDE SEQUENCE</scope>
    <source>
        <strain evidence="7">OUT-0039</strain>
        <tissue evidence="7">Muscle</tissue>
    </source>
</reference>
<dbReference type="PANTHER" id="PTHR18902:SF24">
    <property type="entry name" value="NUCLEAR MITOTIC APPARATUS PROTEIN 1"/>
    <property type="match status" value="1"/>
</dbReference>
<dbReference type="GO" id="GO:0000132">
    <property type="term" value="P:establishment of mitotic spindle orientation"/>
    <property type="evidence" value="ECO:0007669"/>
    <property type="project" value="TreeGrafter"/>
</dbReference>
<organism evidence="7 8">
    <name type="scientific">Certhia familiaris</name>
    <name type="common">Eurasian treecreeper</name>
    <dbReference type="NCBI Taxonomy" id="73333"/>
    <lineage>
        <taxon>Eukaryota</taxon>
        <taxon>Metazoa</taxon>
        <taxon>Chordata</taxon>
        <taxon>Craniata</taxon>
        <taxon>Vertebrata</taxon>
        <taxon>Euteleostomi</taxon>
        <taxon>Archelosauria</taxon>
        <taxon>Archosauria</taxon>
        <taxon>Dinosauria</taxon>
        <taxon>Saurischia</taxon>
        <taxon>Theropoda</taxon>
        <taxon>Coelurosauria</taxon>
        <taxon>Aves</taxon>
        <taxon>Neognathae</taxon>
        <taxon>Neoaves</taxon>
        <taxon>Telluraves</taxon>
        <taxon>Australaves</taxon>
        <taxon>Passeriformes</taxon>
        <taxon>Certhiidae</taxon>
        <taxon>Certhiinae</taxon>
        <taxon>Certhia</taxon>
    </lineage>
</organism>
<feature type="domain" description="Nuclear mitotic apparatus protein 1 N-terminal hook" evidence="6">
    <location>
        <begin position="1"/>
        <end position="139"/>
    </location>
</feature>
<evidence type="ECO:0000313" key="7">
    <source>
        <dbReference type="EMBL" id="NXC99354.1"/>
    </source>
</evidence>
<protein>
    <submittedName>
        <fullName evidence="7">NUMA1 protein</fullName>
    </submittedName>
</protein>
<proteinExistence type="predicted"/>
<evidence type="ECO:0000313" key="8">
    <source>
        <dbReference type="Proteomes" id="UP000611277"/>
    </source>
</evidence>